<accession>A0A0N4XD45</accession>
<evidence type="ECO:0000313" key="2">
    <source>
        <dbReference type="Proteomes" id="UP000271162"/>
    </source>
</evidence>
<dbReference type="Proteomes" id="UP000271162">
    <property type="component" value="Unassembled WGS sequence"/>
</dbReference>
<dbReference type="AlphaFoldDB" id="A0A0N4XD45"/>
<reference evidence="1 2" key="2">
    <citation type="submission" date="2018-11" db="EMBL/GenBank/DDBJ databases">
        <authorList>
            <consortium name="Pathogen Informatics"/>
        </authorList>
    </citation>
    <scope>NUCLEOTIDE SEQUENCE [LARGE SCALE GENOMIC DNA]</scope>
</reference>
<name>A0A0N4XD45_NIPBR</name>
<sequence>MFRQIVLYFRACFHGFLCCFHYRPAGGMSTSAAGEKLPPAITQKVLKPMERAQAWAGRQLNKAQQMIRELSVSHPDPRDIALQ</sequence>
<proteinExistence type="predicted"/>
<organism evidence="3">
    <name type="scientific">Nippostrongylus brasiliensis</name>
    <name type="common">Rat hookworm</name>
    <dbReference type="NCBI Taxonomy" id="27835"/>
    <lineage>
        <taxon>Eukaryota</taxon>
        <taxon>Metazoa</taxon>
        <taxon>Ecdysozoa</taxon>
        <taxon>Nematoda</taxon>
        <taxon>Chromadorea</taxon>
        <taxon>Rhabditida</taxon>
        <taxon>Rhabditina</taxon>
        <taxon>Rhabditomorpha</taxon>
        <taxon>Strongyloidea</taxon>
        <taxon>Heligmosomidae</taxon>
        <taxon>Nippostrongylus</taxon>
    </lineage>
</organism>
<evidence type="ECO:0000313" key="1">
    <source>
        <dbReference type="EMBL" id="VDL62999.1"/>
    </source>
</evidence>
<reference evidence="3" key="1">
    <citation type="submission" date="2017-02" db="UniProtKB">
        <authorList>
            <consortium name="WormBaseParasite"/>
        </authorList>
    </citation>
    <scope>IDENTIFICATION</scope>
</reference>
<dbReference type="WBParaSite" id="NBR_0000041401-mRNA-1">
    <property type="protein sequence ID" value="NBR_0000041401-mRNA-1"/>
    <property type="gene ID" value="NBR_0000041401"/>
</dbReference>
<dbReference type="EMBL" id="UYSL01000163">
    <property type="protein sequence ID" value="VDL62999.1"/>
    <property type="molecule type" value="Genomic_DNA"/>
</dbReference>
<keyword evidence="2" id="KW-1185">Reference proteome</keyword>
<gene>
    <name evidence="1" type="ORF">NBR_LOCUS415</name>
</gene>
<evidence type="ECO:0000313" key="3">
    <source>
        <dbReference type="WBParaSite" id="NBR_0000041401-mRNA-1"/>
    </source>
</evidence>
<protein>
    <submittedName>
        <fullName evidence="3">Secreted protein</fullName>
    </submittedName>
</protein>